<sequence length="53" mass="6036">MFLGMRGTGDWVADQRPMNWRQQILKLYPNGQAPLTAILSMMGSKSVDDPQFH</sequence>
<reference evidence="1" key="1">
    <citation type="submission" date="2020-03" db="EMBL/GenBank/DDBJ databases">
        <title>The deep terrestrial virosphere.</title>
        <authorList>
            <person name="Holmfeldt K."/>
            <person name="Nilsson E."/>
            <person name="Simone D."/>
            <person name="Lopez-Fernandez M."/>
            <person name="Wu X."/>
            <person name="de Brujin I."/>
            <person name="Lundin D."/>
            <person name="Andersson A."/>
            <person name="Bertilsson S."/>
            <person name="Dopson M."/>
        </authorList>
    </citation>
    <scope>NUCLEOTIDE SEQUENCE</scope>
    <source>
        <strain evidence="1">MM415A02400</strain>
    </source>
</reference>
<dbReference type="AlphaFoldDB" id="A0A6M3JVD7"/>
<protein>
    <submittedName>
        <fullName evidence="1">Putative structural protein</fullName>
    </submittedName>
</protein>
<dbReference type="EMBL" id="MT142021">
    <property type="protein sequence ID" value="QJA73348.1"/>
    <property type="molecule type" value="Genomic_DNA"/>
</dbReference>
<proteinExistence type="predicted"/>
<organism evidence="1">
    <name type="scientific">viral metagenome</name>
    <dbReference type="NCBI Taxonomy" id="1070528"/>
    <lineage>
        <taxon>unclassified sequences</taxon>
        <taxon>metagenomes</taxon>
        <taxon>organismal metagenomes</taxon>
    </lineage>
</organism>
<gene>
    <name evidence="1" type="ORF">MM415A02400_0002</name>
</gene>
<accession>A0A6M3JVD7</accession>
<name>A0A6M3JVD7_9ZZZZ</name>
<evidence type="ECO:0000313" key="1">
    <source>
        <dbReference type="EMBL" id="QJA73348.1"/>
    </source>
</evidence>